<dbReference type="Pfam" id="PF17963">
    <property type="entry name" value="Big_9"/>
    <property type="match status" value="1"/>
</dbReference>
<name>A0ABS8ERP9_9FLAO</name>
<dbReference type="Proteomes" id="UP000778797">
    <property type="component" value="Unassembled WGS sequence"/>
</dbReference>
<proteinExistence type="predicted"/>
<organism evidence="1 2">
    <name type="scientific">Winogradskyella immobilis</name>
    <dbReference type="NCBI Taxonomy" id="2816852"/>
    <lineage>
        <taxon>Bacteria</taxon>
        <taxon>Pseudomonadati</taxon>
        <taxon>Bacteroidota</taxon>
        <taxon>Flavobacteriia</taxon>
        <taxon>Flavobacteriales</taxon>
        <taxon>Flavobacteriaceae</taxon>
        <taxon>Winogradskyella</taxon>
    </lineage>
</organism>
<protein>
    <submittedName>
        <fullName evidence="1">Cadherin-like domain-containing protein</fullName>
    </submittedName>
</protein>
<dbReference type="Gene3D" id="2.60.40.3440">
    <property type="match status" value="1"/>
</dbReference>
<reference evidence="2" key="1">
    <citation type="submission" date="2021-03" db="EMBL/GenBank/DDBJ databases">
        <title>Genome of Cognatishimia sp. F0-27.</title>
        <authorList>
            <person name="Ping X."/>
        </authorList>
    </citation>
    <scope>NUCLEOTIDE SEQUENCE [LARGE SCALE GENOMIC DNA]</scope>
    <source>
        <strain evidence="2">E313</strain>
    </source>
</reference>
<sequence>TTATEIDALANDDLTDNATYQAGSLDTTGTVGTVTDNGDGTFDYVPAPGFSGEDTFTYTICDDDTPTATCDTATVTVTVTDEGAPDAIDDTATVAEDTTTSTTIDAID</sequence>
<accession>A0ABS8ERP9</accession>
<evidence type="ECO:0000313" key="1">
    <source>
        <dbReference type="EMBL" id="MCC1485691.1"/>
    </source>
</evidence>
<feature type="non-terminal residue" evidence="1">
    <location>
        <position position="1"/>
    </location>
</feature>
<dbReference type="EMBL" id="JAFMPT010000081">
    <property type="protein sequence ID" value="MCC1485691.1"/>
    <property type="molecule type" value="Genomic_DNA"/>
</dbReference>
<reference evidence="2" key="2">
    <citation type="submission" date="2023-07" db="EMBL/GenBank/DDBJ databases">
        <title>Genome of Winogradskyella sp. E313.</title>
        <authorList>
            <person name="Zhou Y."/>
        </authorList>
    </citation>
    <scope>NUCLEOTIDE SEQUENCE [LARGE SCALE GENOMIC DNA]</scope>
    <source>
        <strain evidence="2">E313</strain>
    </source>
</reference>
<comment type="caution">
    <text evidence="1">The sequence shown here is derived from an EMBL/GenBank/DDBJ whole genome shotgun (WGS) entry which is preliminary data.</text>
</comment>
<dbReference type="RefSeq" id="WP_227478174.1">
    <property type="nucleotide sequence ID" value="NZ_JAFMPT010000081.1"/>
</dbReference>
<gene>
    <name evidence="1" type="ORF">J1C55_13915</name>
</gene>
<feature type="non-terminal residue" evidence="1">
    <location>
        <position position="108"/>
    </location>
</feature>
<evidence type="ECO:0000313" key="2">
    <source>
        <dbReference type="Proteomes" id="UP000778797"/>
    </source>
</evidence>
<keyword evidence="2" id="KW-1185">Reference proteome</keyword>